<dbReference type="Proteomes" id="UP001500984">
    <property type="component" value="Unassembled WGS sequence"/>
</dbReference>
<accession>A0ABN2WT27</accession>
<evidence type="ECO:0000256" key="4">
    <source>
        <dbReference type="ARBA" id="ARBA00022532"/>
    </source>
</evidence>
<reference evidence="10 11" key="1">
    <citation type="journal article" date="2019" name="Int. J. Syst. Evol. Microbiol.">
        <title>The Global Catalogue of Microorganisms (GCM) 10K type strain sequencing project: providing services to taxonomists for standard genome sequencing and annotation.</title>
        <authorList>
            <consortium name="The Broad Institute Genomics Platform"/>
            <consortium name="The Broad Institute Genome Sequencing Center for Infectious Disease"/>
            <person name="Wu L."/>
            <person name="Ma J."/>
        </authorList>
    </citation>
    <scope>NUCLEOTIDE SEQUENCE [LARGE SCALE GENOMIC DNA]</scope>
    <source>
        <strain evidence="10 11">JCM 15900</strain>
    </source>
</reference>
<feature type="compositionally biased region" description="Polar residues" evidence="7">
    <location>
        <begin position="1"/>
        <end position="27"/>
    </location>
</feature>
<gene>
    <name evidence="10" type="primary">aceB_1</name>
    <name evidence="10" type="ORF">GCM10009823_19180</name>
</gene>
<dbReference type="Gene3D" id="1.20.1220.12">
    <property type="entry name" value="Malate synthase, domain III"/>
    <property type="match status" value="1"/>
</dbReference>
<dbReference type="InterPro" id="IPR001465">
    <property type="entry name" value="Malate_synthase_TIM"/>
</dbReference>
<comment type="similarity">
    <text evidence="1">Belongs to the malate synthase family.</text>
</comment>
<dbReference type="InterPro" id="IPR044856">
    <property type="entry name" value="Malate_synth_C_sf"/>
</dbReference>
<evidence type="ECO:0000256" key="6">
    <source>
        <dbReference type="ARBA" id="ARBA00047918"/>
    </source>
</evidence>
<dbReference type="EC" id="2.3.3.9" evidence="2"/>
<keyword evidence="5" id="KW-0808">Transferase</keyword>
<dbReference type="InterPro" id="IPR011076">
    <property type="entry name" value="Malate_synth_sf"/>
</dbReference>
<feature type="domain" description="Malate synthase C-terminal" evidence="9">
    <location>
        <begin position="459"/>
        <end position="570"/>
    </location>
</feature>
<dbReference type="Pfam" id="PF20659">
    <property type="entry name" value="MS_C"/>
    <property type="match status" value="1"/>
</dbReference>
<feature type="region of interest" description="Disordered" evidence="7">
    <location>
        <begin position="1"/>
        <end position="28"/>
    </location>
</feature>
<proteinExistence type="inferred from homology"/>
<keyword evidence="4" id="KW-0816">Tricarboxylic acid cycle</keyword>
<dbReference type="RefSeq" id="WP_344337003.1">
    <property type="nucleotide sequence ID" value="NZ_BAAAPZ010000007.1"/>
</dbReference>
<feature type="region of interest" description="Disordered" evidence="7">
    <location>
        <begin position="363"/>
        <end position="391"/>
    </location>
</feature>
<feature type="domain" description="Malate synthase TIM barrel" evidence="8">
    <location>
        <begin position="188"/>
        <end position="443"/>
    </location>
</feature>
<evidence type="ECO:0000259" key="8">
    <source>
        <dbReference type="Pfam" id="PF01274"/>
    </source>
</evidence>
<dbReference type="InterPro" id="IPR006252">
    <property type="entry name" value="Malate_synthA"/>
</dbReference>
<dbReference type="Gene3D" id="3.20.20.360">
    <property type="entry name" value="Malate synthase, domain 3"/>
    <property type="match status" value="1"/>
</dbReference>
<evidence type="ECO:0000256" key="3">
    <source>
        <dbReference type="ARBA" id="ARBA00022435"/>
    </source>
</evidence>
<dbReference type="Pfam" id="PF01274">
    <property type="entry name" value="MS_TIM-barrel"/>
    <property type="match status" value="1"/>
</dbReference>
<evidence type="ECO:0000256" key="2">
    <source>
        <dbReference type="ARBA" id="ARBA00012636"/>
    </source>
</evidence>
<evidence type="ECO:0000259" key="9">
    <source>
        <dbReference type="Pfam" id="PF20659"/>
    </source>
</evidence>
<evidence type="ECO:0000313" key="10">
    <source>
        <dbReference type="EMBL" id="GAA2098072.1"/>
    </source>
</evidence>
<dbReference type="InterPro" id="IPR046363">
    <property type="entry name" value="MS_N_TIM-barrel_dom"/>
</dbReference>
<protein>
    <recommendedName>
        <fullName evidence="2">malate synthase</fullName>
        <ecNumber evidence="2">2.3.3.9</ecNumber>
    </recommendedName>
</protein>
<dbReference type="PANTHER" id="PTHR42902">
    <property type="entry name" value="MALATE SYNTHASE"/>
    <property type="match status" value="1"/>
</dbReference>
<evidence type="ECO:0000313" key="11">
    <source>
        <dbReference type="Proteomes" id="UP001500984"/>
    </source>
</evidence>
<comment type="catalytic activity">
    <reaction evidence="6">
        <text>glyoxylate + acetyl-CoA + H2O = (S)-malate + CoA + H(+)</text>
        <dbReference type="Rhea" id="RHEA:18181"/>
        <dbReference type="ChEBI" id="CHEBI:15377"/>
        <dbReference type="ChEBI" id="CHEBI:15378"/>
        <dbReference type="ChEBI" id="CHEBI:15589"/>
        <dbReference type="ChEBI" id="CHEBI:36655"/>
        <dbReference type="ChEBI" id="CHEBI:57287"/>
        <dbReference type="ChEBI" id="CHEBI:57288"/>
        <dbReference type="EC" id="2.3.3.9"/>
    </reaction>
</comment>
<dbReference type="EMBL" id="BAAAPZ010000007">
    <property type="protein sequence ID" value="GAA2098072.1"/>
    <property type="molecule type" value="Genomic_DNA"/>
</dbReference>
<evidence type="ECO:0000256" key="7">
    <source>
        <dbReference type="SAM" id="MobiDB-lite"/>
    </source>
</evidence>
<feature type="compositionally biased region" description="Basic and acidic residues" evidence="7">
    <location>
        <begin position="366"/>
        <end position="388"/>
    </location>
</feature>
<sequence>MTLTTQSPSPQQETRPGQETPMQQQTAPAAGRMLVAGPMESGYETVLSPEALDFLAALHAALLDERRTLLTEREFRSAAFLRGEFPSYPEATREIREDASWHAIGGRGAKGLSRRRVEITGAPDGRTAANALNSDADSWLADFEDAMSPTWSNVVTGQLNLIDAVRGRLRHVTRVGKLYEQRNPTPPTLVVRPRGLHLPEAHLRYVDAQGAETQASASIVDFGLYFFHNAEALAESGRGAYFCIPKMESAAEARWWNRMFLLSQSLKGLPVGSIRTTALIETLGAAIEMEEIVWELRDHCVGLHAGRWDYIFSMIKAFRHDPTFLLPDRKVLTMDLPFLQAYTSRIVDVCHRRGIHALGGMATAFPDREDPEKTAEAQRRVREDKQHEAAQGFDGTWVAHPSLIPVAREAFEEVLGDDDNQIDWVPPTSGSGENGAITAEDLLSREGLPTTEDLSKRVSEEGVRTNIRAGLAYLNAWLSGQGALKVDHLVEDVSSVEISRAQIWQWIRRGVQLDNGRVLTGLLVDRWIAEELAITERSPVDHFTESADVFRSGSMGEELPESFTVAAYDKHLVDRRARAFGSFTGVFH</sequence>
<dbReference type="PIRSF" id="PIRSF001363">
    <property type="entry name" value="Malate_synth"/>
    <property type="match status" value="1"/>
</dbReference>
<keyword evidence="11" id="KW-1185">Reference proteome</keyword>
<evidence type="ECO:0000256" key="5">
    <source>
        <dbReference type="ARBA" id="ARBA00022679"/>
    </source>
</evidence>
<dbReference type="PANTHER" id="PTHR42902:SF1">
    <property type="entry name" value="MALATE SYNTHASE 1-RELATED"/>
    <property type="match status" value="1"/>
</dbReference>
<dbReference type="InterPro" id="IPR048355">
    <property type="entry name" value="MS_C"/>
</dbReference>
<evidence type="ECO:0000256" key="1">
    <source>
        <dbReference type="ARBA" id="ARBA00006394"/>
    </source>
</evidence>
<organism evidence="10 11">
    <name type="scientific">Brevibacterium salitolerans</name>
    <dbReference type="NCBI Taxonomy" id="1403566"/>
    <lineage>
        <taxon>Bacteria</taxon>
        <taxon>Bacillati</taxon>
        <taxon>Actinomycetota</taxon>
        <taxon>Actinomycetes</taxon>
        <taxon>Micrococcales</taxon>
        <taxon>Brevibacteriaceae</taxon>
        <taxon>Brevibacterium</taxon>
    </lineage>
</organism>
<keyword evidence="3" id="KW-0329">Glyoxylate bypass</keyword>
<comment type="caution">
    <text evidence="10">The sequence shown here is derived from an EMBL/GenBank/DDBJ whole genome shotgun (WGS) entry which is preliminary data.</text>
</comment>
<dbReference type="SUPFAM" id="SSF51645">
    <property type="entry name" value="Malate synthase G"/>
    <property type="match status" value="1"/>
</dbReference>
<name>A0ABN2WT27_9MICO</name>